<sequence>MKKFSLTLITMIACLLVFGSFTTNQAETLKTDREIREERIATVLEDAWEKYDLSSFQIGVTDPTIWVEIEEIEHKKELITYLEKNISKSDLNHYKIDVFEKDTITESN</sequence>
<feature type="signal peptide" evidence="1">
    <location>
        <begin position="1"/>
        <end position="26"/>
    </location>
</feature>
<dbReference type="eggNOG" id="ENOG502ZP4F">
    <property type="taxonomic scope" value="Bacteria"/>
</dbReference>
<dbReference type="Proteomes" id="UP000027822">
    <property type="component" value="Unassembled WGS sequence"/>
</dbReference>
<comment type="caution">
    <text evidence="2">The sequence shown here is derived from an EMBL/GenBank/DDBJ whole genome shotgun (WGS) entry which is preliminary data.</text>
</comment>
<keyword evidence="3" id="KW-1185">Reference proteome</keyword>
<dbReference type="RefSeq" id="WP_034642251.1">
    <property type="nucleotide sequence ID" value="NZ_CBCSJC010000050.1"/>
</dbReference>
<reference evidence="2 3" key="1">
    <citation type="submission" date="2014-06" db="EMBL/GenBank/DDBJ databases">
        <title>Draft genome sequence of Bacillus manliponensis JCM 15802 (MCCC 1A00708).</title>
        <authorList>
            <person name="Lai Q."/>
            <person name="Liu Y."/>
            <person name="Shao Z."/>
        </authorList>
    </citation>
    <scope>NUCLEOTIDE SEQUENCE [LARGE SCALE GENOMIC DNA]</scope>
    <source>
        <strain evidence="2 3">JCM 15802</strain>
    </source>
</reference>
<protein>
    <submittedName>
        <fullName evidence="2">Uncharacterized protein</fullName>
    </submittedName>
</protein>
<dbReference type="AlphaFoldDB" id="A0A073JUD5"/>
<dbReference type="Pfam" id="PF26328">
    <property type="entry name" value="YolC_YozM"/>
    <property type="match status" value="1"/>
</dbReference>
<keyword evidence="1" id="KW-0732">Signal</keyword>
<name>A0A073JUD5_9BACI</name>
<dbReference type="EMBL" id="JOTN01000020">
    <property type="protein sequence ID" value="KEK17900.1"/>
    <property type="molecule type" value="Genomic_DNA"/>
</dbReference>
<evidence type="ECO:0000256" key="1">
    <source>
        <dbReference type="SAM" id="SignalP"/>
    </source>
</evidence>
<gene>
    <name evidence="2" type="ORF">BAMA_10470</name>
</gene>
<accession>A0A073JUD5</accession>
<evidence type="ECO:0000313" key="3">
    <source>
        <dbReference type="Proteomes" id="UP000027822"/>
    </source>
</evidence>
<organism evidence="2 3">
    <name type="scientific">Bacillus manliponensis</name>
    <dbReference type="NCBI Taxonomy" id="574376"/>
    <lineage>
        <taxon>Bacteria</taxon>
        <taxon>Bacillati</taxon>
        <taxon>Bacillota</taxon>
        <taxon>Bacilli</taxon>
        <taxon>Bacillales</taxon>
        <taxon>Bacillaceae</taxon>
        <taxon>Bacillus</taxon>
        <taxon>Bacillus cereus group</taxon>
    </lineage>
</organism>
<proteinExistence type="predicted"/>
<evidence type="ECO:0000313" key="2">
    <source>
        <dbReference type="EMBL" id="KEK17900.1"/>
    </source>
</evidence>
<dbReference type="OrthoDB" id="2888227at2"/>
<dbReference type="InterPro" id="IPR058995">
    <property type="entry name" value="YolC/YozM-like"/>
</dbReference>
<feature type="chain" id="PRO_5001690616" evidence="1">
    <location>
        <begin position="27"/>
        <end position="108"/>
    </location>
</feature>